<name>A0ABR9XVR6_9STAP</name>
<accession>A0ABR9XVR6</accession>
<reference evidence="2 3" key="1">
    <citation type="submission" date="2020-10" db="EMBL/GenBank/DDBJ databases">
        <title>Mouse Oral microbiota.</title>
        <authorList>
            <person name="Joseph S."/>
            <person name="Aduse-Opoku J."/>
        </authorList>
    </citation>
    <scope>NUCLEOTIDE SEQUENCE [LARGE SCALE GENOMIC DNA]</scope>
    <source>
        <strain evidence="2 3">19428wE5_W307</strain>
    </source>
</reference>
<feature type="transmembrane region" description="Helical" evidence="1">
    <location>
        <begin position="161"/>
        <end position="183"/>
    </location>
</feature>
<protein>
    <submittedName>
        <fullName evidence="2">Zinc ribbon domain-containing protein</fullName>
    </submittedName>
</protein>
<dbReference type="EMBL" id="JADGLW010000002">
    <property type="protein sequence ID" value="MBF0753104.1"/>
    <property type="molecule type" value="Genomic_DNA"/>
</dbReference>
<keyword evidence="1" id="KW-0812">Transmembrane</keyword>
<keyword evidence="1" id="KW-1133">Transmembrane helix</keyword>
<evidence type="ECO:0000313" key="3">
    <source>
        <dbReference type="Proteomes" id="UP000647980"/>
    </source>
</evidence>
<evidence type="ECO:0000313" key="2">
    <source>
        <dbReference type="EMBL" id="MBF0753104.1"/>
    </source>
</evidence>
<dbReference type="RefSeq" id="WP_135096404.1">
    <property type="nucleotide sequence ID" value="NZ_JADGLW010000002.1"/>
</dbReference>
<feature type="transmembrane region" description="Helical" evidence="1">
    <location>
        <begin position="189"/>
        <end position="208"/>
    </location>
</feature>
<proteinExistence type="predicted"/>
<feature type="transmembrane region" description="Helical" evidence="1">
    <location>
        <begin position="126"/>
        <end position="149"/>
    </location>
</feature>
<organism evidence="2 3">
    <name type="scientific">Jeotgalicoccus nanhaiensis</name>
    <dbReference type="NCBI Taxonomy" id="568603"/>
    <lineage>
        <taxon>Bacteria</taxon>
        <taxon>Bacillati</taxon>
        <taxon>Bacillota</taxon>
        <taxon>Bacilli</taxon>
        <taxon>Bacillales</taxon>
        <taxon>Staphylococcaceae</taxon>
        <taxon>Jeotgalicoccus</taxon>
    </lineage>
</organism>
<gene>
    <name evidence="2" type="ORF">IR135_02375</name>
</gene>
<evidence type="ECO:0000256" key="1">
    <source>
        <dbReference type="SAM" id="Phobius"/>
    </source>
</evidence>
<keyword evidence="1" id="KW-0472">Membrane</keyword>
<feature type="transmembrane region" description="Helical" evidence="1">
    <location>
        <begin position="83"/>
        <end position="106"/>
    </location>
</feature>
<dbReference type="Proteomes" id="UP000647980">
    <property type="component" value="Unassembled WGS sequence"/>
</dbReference>
<feature type="transmembrane region" description="Helical" evidence="1">
    <location>
        <begin position="220"/>
        <end position="243"/>
    </location>
</feature>
<sequence>MQCPNCKAQIFEGDRFCGECGTDVSKITGSEPDNGHIKMVSDTNQQGKAGTSAPNSNTYFKTVLSFIKNSFLRPGRMIGADKIYDPSVTSGTVGMAAVIVSLLFFIMGRSLAGPYTSVPFSVLFRIFFVLAVLIAIYYGVTMLMNVLLLKNAKSWQQILHDFSVSTTIVLGLFVVAIGFSAITLVEIGMLFWVVGSLLFITAPIYICLKYAQNHNVKFDSYYSLIIYFIINAIIYYILVRIAIAQSLYYMEDLFMF</sequence>
<comment type="caution">
    <text evidence="2">The sequence shown here is derived from an EMBL/GenBank/DDBJ whole genome shotgun (WGS) entry which is preliminary data.</text>
</comment>
<keyword evidence="3" id="KW-1185">Reference proteome</keyword>